<evidence type="ECO:0000256" key="2">
    <source>
        <dbReference type="SAM" id="Phobius"/>
    </source>
</evidence>
<dbReference type="EMBL" id="CAUYUJ010019170">
    <property type="protein sequence ID" value="CAK0889085.1"/>
    <property type="molecule type" value="Genomic_DNA"/>
</dbReference>
<dbReference type="Pfam" id="PF13632">
    <property type="entry name" value="Glyco_trans_2_3"/>
    <property type="match status" value="1"/>
</dbReference>
<keyword evidence="5" id="KW-1185">Reference proteome</keyword>
<feature type="transmembrane region" description="Helical" evidence="2">
    <location>
        <begin position="704"/>
        <end position="727"/>
    </location>
</feature>
<proteinExistence type="predicted"/>
<feature type="region of interest" description="Disordered" evidence="1">
    <location>
        <begin position="1"/>
        <end position="57"/>
    </location>
</feature>
<organism evidence="4 5">
    <name type="scientific">Prorocentrum cordatum</name>
    <dbReference type="NCBI Taxonomy" id="2364126"/>
    <lineage>
        <taxon>Eukaryota</taxon>
        <taxon>Sar</taxon>
        <taxon>Alveolata</taxon>
        <taxon>Dinophyceae</taxon>
        <taxon>Prorocentrales</taxon>
        <taxon>Prorocentraceae</taxon>
        <taxon>Prorocentrum</taxon>
    </lineage>
</organism>
<dbReference type="Gene3D" id="3.90.550.10">
    <property type="entry name" value="Spore Coat Polysaccharide Biosynthesis Protein SpsA, Chain A"/>
    <property type="match status" value="1"/>
</dbReference>
<feature type="region of interest" description="Disordered" evidence="1">
    <location>
        <begin position="836"/>
        <end position="897"/>
    </location>
</feature>
<keyword evidence="2" id="KW-0812">Transmembrane</keyword>
<evidence type="ECO:0000259" key="3">
    <source>
        <dbReference type="Pfam" id="PF13632"/>
    </source>
</evidence>
<dbReference type="InterPro" id="IPR001173">
    <property type="entry name" value="Glyco_trans_2-like"/>
</dbReference>
<sequence>MQKPRDLHRTSGCAHAADPRRADATAAPARALQPRWPPAARARWGQPPLPEEEEEPALRVSLVQGPLHVVQARAPPPARLPVALAPGAGSPPAALEQSAAVAGAAAAASAAASAAEPREATPSRGPEPGHGARGAVGAGRAAVTTTTLAVGVGADIWDGEQTWFSIKEVHPAGVVPHTALGVVLWADVSYMNMTVLLIMSSAAYPGCLVVLLYAMMVWMSIYLDTVPSDDGISGEPNPIDPSRPALPVLPRKRLTERSRRAFKLWTTFCRTVPSLLIFGTPMVVWSMAYRYPQEIVSTLIILTSAFIFNQGVYVSIFGNLTMTRMQNSMRMDFEAVALGGHPADALGRVTHWVILPQYKEGLDVVSMALASVAQSHLAPTSIHVVLAMEFREPDASGKAEELQQKFKGKFKEIFVTYHPPDLPNDPPGKASNLSWAFQQLAKKMIAEGRDTSSVIITVADADSEFSPGFFELLTSSFLHCPEEDRHFRFWQSPILHLKNYHRLPGPVVVGTMFTASSEMAALADPNAVRFPYSTYSLSFDLAAYVGGWDPDWIAEDYHMGIKCFLLTFGRTRLEPILVPTLNYTPEDTTWVGTCQARWAQAKRHALGISDVAYYFTMLPLLFSLAVDRARMGNGNAKFLQFWYMATTGLSLLVKLVNLHVMIGMLSIYGVSETLLRTIMLSLFHEMPGRTPFLLFSRTHFVPSMLAIGSMIFSLASTTVFLRVYRLVRERLEDNDTKGYSYTLYHQLSLLVSYFVWGAPSFILLGTATWMAAIKGCFSNTFEYEVALKPTSDVESKPWAAPGAPPRAPPRHDAQQTERTQRDFAAAEQAFLDLCHMPLPATPPRGGARGPEGEPASPAAVAALAPGRHCRSRPPRRLPQQEAPEPCGLTPPQPDRAA</sequence>
<keyword evidence="2" id="KW-1133">Transmembrane helix</keyword>
<gene>
    <name evidence="4" type="ORF">PCOR1329_LOCUS69738</name>
</gene>
<feature type="compositionally biased region" description="Pro residues" evidence="1">
    <location>
        <begin position="888"/>
        <end position="897"/>
    </location>
</feature>
<feature type="region of interest" description="Disordered" evidence="1">
    <location>
        <begin position="112"/>
        <end position="138"/>
    </location>
</feature>
<evidence type="ECO:0000256" key="1">
    <source>
        <dbReference type="SAM" id="MobiDB-lite"/>
    </source>
</evidence>
<dbReference type="PANTHER" id="PTHR36851">
    <property type="entry name" value="UNNAMED PRODUCT"/>
    <property type="match status" value="1"/>
</dbReference>
<accession>A0ABN9WQU4</accession>
<feature type="compositionally biased region" description="Low complexity" evidence="1">
    <location>
        <begin position="852"/>
        <end position="866"/>
    </location>
</feature>
<feature type="transmembrane region" description="Helical" evidence="2">
    <location>
        <begin position="747"/>
        <end position="772"/>
    </location>
</feature>
<feature type="transmembrane region" description="Helical" evidence="2">
    <location>
        <begin position="295"/>
        <end position="320"/>
    </location>
</feature>
<evidence type="ECO:0000313" key="4">
    <source>
        <dbReference type="EMBL" id="CAK0889085.1"/>
    </source>
</evidence>
<feature type="compositionally biased region" description="Basic and acidic residues" evidence="1">
    <location>
        <begin position="809"/>
        <end position="821"/>
    </location>
</feature>
<keyword evidence="2" id="KW-0472">Membrane</keyword>
<comment type="caution">
    <text evidence="4">The sequence shown here is derived from an EMBL/GenBank/DDBJ whole genome shotgun (WGS) entry which is preliminary data.</text>
</comment>
<feature type="transmembrane region" description="Helical" evidence="2">
    <location>
        <begin position="267"/>
        <end position="289"/>
    </location>
</feature>
<dbReference type="SUPFAM" id="SSF53448">
    <property type="entry name" value="Nucleotide-diphospho-sugar transferases"/>
    <property type="match status" value="1"/>
</dbReference>
<protein>
    <recommendedName>
        <fullName evidence="3">Glycosyltransferase 2-like domain-containing protein</fullName>
    </recommendedName>
</protein>
<feature type="transmembrane region" description="Helical" evidence="2">
    <location>
        <begin position="605"/>
        <end position="626"/>
    </location>
</feature>
<name>A0ABN9WQU4_9DINO</name>
<evidence type="ECO:0000313" key="5">
    <source>
        <dbReference type="Proteomes" id="UP001189429"/>
    </source>
</evidence>
<feature type="transmembrane region" description="Helical" evidence="2">
    <location>
        <begin position="202"/>
        <end position="223"/>
    </location>
</feature>
<feature type="transmembrane region" description="Helical" evidence="2">
    <location>
        <begin position="638"/>
        <end position="658"/>
    </location>
</feature>
<feature type="domain" description="Glycosyltransferase 2-like" evidence="3">
    <location>
        <begin position="456"/>
        <end position="666"/>
    </location>
</feature>
<dbReference type="Proteomes" id="UP001189429">
    <property type="component" value="Unassembled WGS sequence"/>
</dbReference>
<reference evidence="4" key="1">
    <citation type="submission" date="2023-10" db="EMBL/GenBank/DDBJ databases">
        <authorList>
            <person name="Chen Y."/>
            <person name="Shah S."/>
            <person name="Dougan E. K."/>
            <person name="Thang M."/>
            <person name="Chan C."/>
        </authorList>
    </citation>
    <scope>NUCLEOTIDE SEQUENCE [LARGE SCALE GENOMIC DNA]</scope>
</reference>
<feature type="transmembrane region" description="Helical" evidence="2">
    <location>
        <begin position="665"/>
        <end position="684"/>
    </location>
</feature>
<feature type="region of interest" description="Disordered" evidence="1">
    <location>
        <begin position="793"/>
        <end position="821"/>
    </location>
</feature>
<dbReference type="InterPro" id="IPR029044">
    <property type="entry name" value="Nucleotide-diphossugar_trans"/>
</dbReference>
<dbReference type="PANTHER" id="PTHR36851:SF1">
    <property type="entry name" value="GLYCO_TRANS_2-LIKE DOMAIN-CONTAINING PROTEIN"/>
    <property type="match status" value="1"/>
</dbReference>